<evidence type="ECO:0000313" key="3">
    <source>
        <dbReference type="EMBL" id="AOZ05966.1"/>
    </source>
</evidence>
<reference evidence="3 4" key="1">
    <citation type="submission" date="2016-10" db="EMBL/GenBank/DDBJ databases">
        <title>Complete genome sequences of three Cupriavidus strains isolated from various Malaysian environments.</title>
        <authorList>
            <person name="Abdullah A.A.-A."/>
            <person name="Shafie N.A.H."/>
            <person name="Lau N.S."/>
        </authorList>
    </citation>
    <scope>NUCLEOTIDE SEQUENCE [LARGE SCALE GENOMIC DNA]</scope>
    <source>
        <strain evidence="3 4">USMAA1020</strain>
    </source>
</reference>
<keyword evidence="2" id="KW-0812">Transmembrane</keyword>
<organism evidence="3 4">
    <name type="scientific">Cupriavidus malaysiensis</name>
    <dbReference type="NCBI Taxonomy" id="367825"/>
    <lineage>
        <taxon>Bacteria</taxon>
        <taxon>Pseudomonadati</taxon>
        <taxon>Pseudomonadota</taxon>
        <taxon>Betaproteobacteria</taxon>
        <taxon>Burkholderiales</taxon>
        <taxon>Burkholderiaceae</taxon>
        <taxon>Cupriavidus</taxon>
    </lineage>
</organism>
<dbReference type="Proteomes" id="UP000177515">
    <property type="component" value="Chromosome 1"/>
</dbReference>
<keyword evidence="2" id="KW-1133">Transmembrane helix</keyword>
<protein>
    <submittedName>
        <fullName evidence="3">Uncharacterized protein</fullName>
    </submittedName>
</protein>
<keyword evidence="1" id="KW-0175">Coiled coil</keyword>
<sequence length="942" mass="100229">MNTRTIDWAIRANDAGFATVMRGVVDSLTGVKRGGEGARTAVNNLGAAANTAAGQWARHRRELETMYTAMGKVPSKEVVAELDRIEKKYHSLAEAAEDGNRAAAGAMRNLMSQARSLTAWDAMADAPGKRGLRGALADQTITAASNSMKLAIAGLSAGLLAAGFANRIREQIDLADALDKSAQRASISAQSMSTMVYAAKSAAVDMDGLSGAMGKLAKSMFDADMGNKRTAATFRALGVEIKDADGKLRASDETLLDLADRFSQMPEGAQKSALAMEVFGKSGASILPFLNMGRKGIERLREEARALGLEISDETAAAAGELNDKLERMRSVSEGIWRQFAAKLIPTLSAAADGLGDTSAKGSMLEASVMAVDGALKGLIITGALVGATLKTTGIIITRVAAASVAAASGEFSQARAILGTMTEDARKAGIEFETYAKKVWTGTSGPAGVPKPKVPVDMDEIRQSGGGTAGAKSRMSAWDNELDQMKLAHQKLTAEQGTFVAFSRERERDFWKAKLDGTQMSAEERFAVEKRYLAALQSLNGEAFAASIAAQKNQMAEMERNHVAQLAIAEDIAERIRKAYGADSKQYADAQRDLQAVQRQALDQRRKLEDLALAEQRSAATQAIALEQQQAQVAYDMGLVNRAQLLTLEVDFQARLHEIKRQALERSRETIDPERDPVAYQQVLNQLLDLERNFQLARSKLGAELSLHETSPIKNTFDSFESAFSQAADGMLNRAQSWRQSMAGLFASVGSTFVQEVAVKPTARYIAQLGQRLLATQSTTAAETSMEAVAAGAKTGISFGASTAMVANNAVVAASGAAASQAPIPFVGPALAAAAMVATLALVMGLGSSMRSARGGFDIPAGINPLTQLHEEEMVLPARYANVIRQMAGQQGEGAAGGDGSEVFQFNPVIQAMDARGVDRVLEAHGHKFIAYLKDHKRKLG</sequence>
<gene>
    <name evidence="3" type="ORF">BKK80_09090</name>
</gene>
<accession>A0ABN4TGV3</accession>
<keyword evidence="4" id="KW-1185">Reference proteome</keyword>
<keyword evidence="2" id="KW-0472">Membrane</keyword>
<evidence type="ECO:0000256" key="2">
    <source>
        <dbReference type="SAM" id="Phobius"/>
    </source>
</evidence>
<feature type="transmembrane region" description="Helical" evidence="2">
    <location>
        <begin position="827"/>
        <end position="847"/>
    </location>
</feature>
<evidence type="ECO:0000256" key="1">
    <source>
        <dbReference type="SAM" id="Coils"/>
    </source>
</evidence>
<feature type="coiled-coil region" evidence="1">
    <location>
        <begin position="588"/>
        <end position="615"/>
    </location>
</feature>
<evidence type="ECO:0000313" key="4">
    <source>
        <dbReference type="Proteomes" id="UP000177515"/>
    </source>
</evidence>
<proteinExistence type="predicted"/>
<dbReference type="EMBL" id="CP017754">
    <property type="protein sequence ID" value="AOZ05966.1"/>
    <property type="molecule type" value="Genomic_DNA"/>
</dbReference>
<dbReference type="RefSeq" id="WP_071069146.1">
    <property type="nucleotide sequence ID" value="NZ_CP017754.1"/>
</dbReference>
<name>A0ABN4TGV3_9BURK</name>